<dbReference type="AlphaFoldDB" id="A0A317MPW7"/>
<comment type="caution">
    <text evidence="1">The sequence shown here is derived from an EMBL/GenBank/DDBJ whole genome shotgun (WGS) entry which is preliminary data.</text>
</comment>
<gene>
    <name evidence="1" type="ORF">C7443_1225</name>
</gene>
<name>A0A317MPW7_9GAMM</name>
<dbReference type="RefSeq" id="WP_110020715.1">
    <property type="nucleotide sequence ID" value="NZ_QGTJ01000022.1"/>
</dbReference>
<evidence type="ECO:0000313" key="1">
    <source>
        <dbReference type="EMBL" id="PWV57745.1"/>
    </source>
</evidence>
<keyword evidence="2" id="KW-1185">Reference proteome</keyword>
<organism evidence="1 2">
    <name type="scientific">Plasticicumulans acidivorans</name>
    <dbReference type="NCBI Taxonomy" id="886464"/>
    <lineage>
        <taxon>Bacteria</taxon>
        <taxon>Pseudomonadati</taxon>
        <taxon>Pseudomonadota</taxon>
        <taxon>Gammaproteobacteria</taxon>
        <taxon>Candidatus Competibacteraceae</taxon>
        <taxon>Plasticicumulans</taxon>
    </lineage>
</organism>
<reference evidence="1 2" key="1">
    <citation type="submission" date="2018-05" db="EMBL/GenBank/DDBJ databases">
        <title>Genomic Encyclopedia of Type Strains, Phase IV (KMG-IV): sequencing the most valuable type-strain genomes for metagenomic binning, comparative biology and taxonomic classification.</title>
        <authorList>
            <person name="Goeker M."/>
        </authorList>
    </citation>
    <scope>NUCLEOTIDE SEQUENCE [LARGE SCALE GENOMIC DNA]</scope>
    <source>
        <strain evidence="1 2">DSM 23606</strain>
    </source>
</reference>
<dbReference type="Proteomes" id="UP000246569">
    <property type="component" value="Unassembled WGS sequence"/>
</dbReference>
<evidence type="ECO:0000313" key="2">
    <source>
        <dbReference type="Proteomes" id="UP000246569"/>
    </source>
</evidence>
<dbReference type="OrthoDB" id="7839994at2"/>
<accession>A0A317MPW7</accession>
<sequence length="84" mass="9244">MSLLDSELFSRRVTLRVVEGLRAALQQPMSRIAFGTSFAVFEQVVGQGVSVNLCESVAKLAQEVGRGWVSWEQARPAAQANFPY</sequence>
<dbReference type="EMBL" id="QGTJ01000022">
    <property type="protein sequence ID" value="PWV57745.1"/>
    <property type="molecule type" value="Genomic_DNA"/>
</dbReference>
<protein>
    <submittedName>
        <fullName evidence="1">Uncharacterized protein</fullName>
    </submittedName>
</protein>
<proteinExistence type="predicted"/>